<feature type="region of interest" description="Disordered" evidence="1">
    <location>
        <begin position="2481"/>
        <end position="2536"/>
    </location>
</feature>
<evidence type="ECO:0000256" key="1">
    <source>
        <dbReference type="SAM" id="MobiDB-lite"/>
    </source>
</evidence>
<evidence type="ECO:0008006" key="4">
    <source>
        <dbReference type="Google" id="ProtNLM"/>
    </source>
</evidence>
<protein>
    <recommendedName>
        <fullName evidence="4">Papain fold toxin 1, glutamine deamidase</fullName>
    </recommendedName>
</protein>
<evidence type="ECO:0000313" key="3">
    <source>
        <dbReference type="Proteomes" id="UP000656042"/>
    </source>
</evidence>
<name>A0A8J3BUM4_9ACTN</name>
<organism evidence="2 3">
    <name type="scientific">Mangrovihabitans endophyticus</name>
    <dbReference type="NCBI Taxonomy" id="1751298"/>
    <lineage>
        <taxon>Bacteria</taxon>
        <taxon>Bacillati</taxon>
        <taxon>Actinomycetota</taxon>
        <taxon>Actinomycetes</taxon>
        <taxon>Micromonosporales</taxon>
        <taxon>Micromonosporaceae</taxon>
        <taxon>Mangrovihabitans</taxon>
    </lineage>
</organism>
<feature type="region of interest" description="Disordered" evidence="1">
    <location>
        <begin position="2195"/>
        <end position="2220"/>
    </location>
</feature>
<dbReference type="RefSeq" id="WP_194505931.1">
    <property type="nucleotide sequence ID" value="NZ_BMMX01000002.1"/>
</dbReference>
<gene>
    <name evidence="2" type="ORF">GCM10012284_10970</name>
</gene>
<proteinExistence type="predicted"/>
<dbReference type="Proteomes" id="UP000656042">
    <property type="component" value="Unassembled WGS sequence"/>
</dbReference>
<reference evidence="2" key="2">
    <citation type="submission" date="2020-09" db="EMBL/GenBank/DDBJ databases">
        <authorList>
            <person name="Sun Q."/>
            <person name="Zhou Y."/>
        </authorList>
    </citation>
    <scope>NUCLEOTIDE SEQUENCE</scope>
    <source>
        <strain evidence="2">CGMCC 4.7299</strain>
    </source>
</reference>
<feature type="region of interest" description="Disordered" evidence="1">
    <location>
        <begin position="5462"/>
        <end position="5490"/>
    </location>
</feature>
<accession>A0A8J3BUM4</accession>
<sequence length="6540" mass="703431">MVGGRPPVCLDGVVVVRSGRWFSLDPVGVPPEWVVRAPAVKGVVQVRFGPGALGAVVVRDALRREDPGVVARMVEVLEPGQAATISLAEVVARTAVHGLYVDLPQRADLVDAADGRLVPIDGWHRAVSPQRAAGVRVVPVRHMVQDRPAAAGEVASWGRMSGQLRLRAEGVELGLPAAVLHRRRDLLEAAIVPVLADGQMVAGTPVEAPGYAGLLTLLDDVRAGSVSSLTVETAAGDALQLFVAGERDGVAVVDRTAQPAVLPARPETIRLAPLTTSLTHAGMIGLSERVRARIGIGDGEQYCLALASAALEELFGNGPDDGISVAGIRGADVSLDDSILTMGPLPALGSPRDWPTIAGGWTATGQIVGAVTGRAAVVHLERPGRVGHVVVAVGTEDGVRWLDPAQPRPQDRVREHRDITEAAGDGHRLPSAESDAGLRARIFDTDGRLLPHPPAPVPSADAVLPLLDAPDPRVAGAGFEAEQAPTLWIEGVDNIKNVRSFVLAEHPSGMLRIAVETKLAVQGADGLLYATPAEAEAATGTADDILVGKPELISGIMRVQPHEEGRHDPDAVFRALRGLSAAAARIPGQDGTRASVSFEQYLRAAQLDEMTLTNLGRRASLGPPSIGEPRGEHYHMSLGIVHDGMYELLQNLLPGIWKDEANGWLNQAHTADGLDFGREIGARFLHWRRTGSLPEPDGTPVQPLAMTAPLSGQDSSDVRRGLKQVSGYAALAYTNAAGLAEYTVVAGNPKSLVAALSRIDFIDVWADLPENAQEYLRADLNAFWENFERRFRARIPSFDDTYREFVEPGAGDVELRSLNLTDGDEDRVELADYLLAPMRGDTAAPGQREVFGGMTTLHRTDVNDAALLVPHEVVEIRADLGQQLTVDRFEERYRQAAAWSATAYQQALLLPADTRIGYARDWRGSAGRFPQRAGLHWLGDDNSPPPAWAIELGAAASAAGRTLVVLHTAVTDRRGATRYTDERMNRFGDLLDANWPLVRSALFVLTGYHRDVHLMAQDVNLPRIHPNAPTRLSPGQRGGLHADKGWRLVTFDNRVVINRGDDLSGDFVAQALRMVDRAAAQVPGSVDLTSAGVRQQVGRLAAGVLAGAGVSGTAAWCVAVAAVVRDAHFGGLPVLPAGATSADDALHGMGLWSRWGPPGSWPRIGDWDAVERVVSAEPGRLAVVLMSRPGGVGDLDGVGHAYVAVNHGRGVAWVNPQTPGEPYRLQTLSQVRADDPTITADLRWRVYGSDRREIALPVVTGVPATHQLLAGAQQYGAPPRLKLTEDERETLQDLWSHRADPASSAALAAWLRENGDQVQRRDLAQVFDVDGKPVSTATVTSWIERADEHPWASAVSLQKIEAHRQHGTPSRRKLTEDERETLQHLWSHRADPDSSAALAAWLRENGDQVQRPDLAQAFDVNGKPVSKQTVTRWIERADEHPWSSLQGIEARRARPLTADETEELSRLWADRETLDGSRRLADWLRANGDDVSSAELAATFIAAGRPVTKTTVRDWLSRLDEHPWTSDRAGRPQAARGRHLTADERDWLAQRWTDRADSENSVAVADWMRTHGAEVSHVDLAEVFATTKTTVGRWVKRLMTQQNPPWEAAHARTRIGVKRSRPGAEDWSSGAVEEGEPAQRSAPVIDPDLLQALVGRQDWDGLADEVSRLLPAFSLTDIAAATGIDRDFLEAMAGPGPSSTYPFVGMAVTDVTAPDSALRAQHLVQAAGTDAAQRQWMLGELARAAAAHGTAVRTFLAGHAEHADHESAVAVWEHFTDVVAGAGPDGLSPVVAVYEQVHALLAEMGPGSPLPSPATVLTREAAPTSGRSSTDTGFTLFDDNLRDLAHAQVEQGNHLIEVLSGLLAHDFIKESVWAAWTVRRNRSKLARAVADLEGRAEDLARMEDARTATARIPRQVRVEVRVRLAQSLENVSRVTERAGHRIKQLIEDKAIRAGLRAGNTHERAKKSLGYVSSALTAAAPLAIPAGAALAPAALELGVKAAAAASLEAFQRWQEHVYRREHSSGEALLAHDQDPLTMARAIVAKQEQAIELLMAAAGIGGAYVPGWPLISSAITKVLQGYLQERVTLAQRDLEGTTPAGQDRWRRAVDSAWDRLHHEVKAKRTDIGSLQQAFNTLHGDPDYLGLANIASDAAVEAALGALLAVMPPRPAEPVTGAMLRTAVLDVVGKLKTGWYTPQPTQPALRSDESVPAGVPTTDDRGRPIQAYRANYSDEEHAYVAVEFSGARFWGYLNRFTRSFRPVRPVPAGPEVAERWFNRVLKNGRYLELPPEGSTAKPTPVPGQWYRLLDLYYGFLRESDGVLEVAGPAYATSRMSTDEHNIHLTHLRHPQWVSNTFDWDPPALLTLDFSRSEFTPVSDLWATRQFAYAIAGRLIDDHTAPHGPVARPQVHVDGGGNRHPVQTAIVRLLTEPGPRTAPGHRRATAVQDLLARLVSEEMRRIQRERDLTDADLPQVPADLFAPVVDRGRSARDGAGSGRRQRRQSHAWIEYRAATPATSVEPSPVVSADPRDLDPAAPAPEPLTLAAADEMSLLAAQALSRMTTPQPGTPSAADERYCVRFAAAAVVATFPEGLAPGRTADDSVLDHDAGLAWDRPAAWPRAAGWNAVAEMLRPGRTDDAGAPVEPGRIAVVLMGRPGGLGHAFVAVRTSSGEIGWLDAPDPGRAVRMRSHAELMRDGLPQVDLRVRAYHHDRTPVRGAPEPPESASTARSGAAPGTGYGLLGGEMESLARVGAPIAGMDDPRRARWSARPLALLPGLGVNLVLDEAMVTIGGSGTVYRSRNEAAMIEQTLRQQRWFIVEAVTYPGAVLDHELAAGGPDALSAHRNGKALLRWVYQAGQRGMTLGEAMRPGEDPRVTALFDSWARTQTTPPARASTEAVRAAMFHGQVIVDSELTAERLHFPEQVASLHIGQQTTSGTPLGGLVTVLEPVYPPTVRHPHLALKAFTARTGLAVGADLARVYVRSLGDRLPADRVDLLVNLSEPLQLQGVVAVVVTHLMAVAYSLPVATGPASVELAKVTFPGHPDSYRKNKLTRLLRHSLATAVRRLARSPRDFVEHNAAYLVDIIGRKMELADPNLAALNPAGDWLDREFPLDPTGGREGLNSLRQVLLDAFTMAGTIDIRSLFGGMSVFDVREPEGDELGLLLLEHRTVLGRIPLADGSMVAASPTNNLDQTDDNLAAAADLARAAYQAAADAAARSRQWDGIENAVRALSAPNSMTPQVFPVSEVALDQPAAVPVPPPIAATRAGLRQQLATVRGALLTHDAAARAATDGYSEEALDARAAWEAFTAGLDRAQERVDNVDLAAMRSEVNDLWRAYDLAATRVVALAPHLRSALSHVWANGSQVRPAFAPGPGVGGAAAVFGLTVLHGGDGGLAAALAIAAGLPEEPAGLTPDNVGAAAHRLGLRVVVVHGADVHVFGDRGHREVHVARHRDPEGVHYIPLASDPAFPEMPETLAAEAVGDAFTTLAVGSGNELLRRARMLLPADHGAATWTSEGARSGGSVLRDLLSGPALIERLPQALGPDGLRLRAGASRAGRQRPQLVLRARRTGTYRMLPAETAGVTYQGALDVTMEWRGDAGGRRAAAGHATVQMPETVRRDAPAAAGRETPELRHVSRHERLAVGGLHAGAVVLGAIDDDARAAIGRALGRLHTAEEVRRLLADSLATRQPVRSGRGTARLELSDPRPAGYVRVGGSHRMVIRAALIVVADTHDTTSVRHAGTVELLADMEAVGHLARRHADLVPGSEPQPYLDPPGYPEPATATPAPADRWARLTTDPLVGFDAARFGDLVNQARTGAVGASAGPTEVGELLAWVEAIGRVPDDAGQIAARMGLPGPAPLIEAARHLVVDVRGLDLLGEPLAAGMPVREWPDALARYGVENADDVVRLAEIGARLGLTRDDLPLFVRFREHGVALELLHALPDGYLTAVLDTVRRQRRIVDAPDSGAHELGLPDETTARLLSRALGLNPVDLALLGAPLQHAVRDVAEAVDRERPDTDEDPQRWAERVAAAVSAGLQDAGTGGNRHWHLTRELGFPVRDLAFLVPSRHVELLAYEFLGDVPLSRVAEELHLLAEAHPEPSAELAASLPRNRYSAAERQAWSQRLGVADEVFDSFVDAPFGDPAAVLLAANRAGLGSGALPRIMGLAYTIGRVPTDLGPLALRMDVPASSLLDVATGLEVDPRVLAPFRSLLARIDPEDEYAPTAVTIVDSAREILEDITPIRATRFRVAWPLRQGTRGRPPHGGRYALDPAQLITVMQRLRERPHEPFHHAESALRAAVDRLTDQYDFLAGTRPGVPDELQAVRDWARDQLTDHDPDPLRREPLHRLAERLPEAGQERLAAVEREAYAAYTAAAGRATATFDHWVDAHDAELAAQQADTAYGQAAAARLRDWLVRQSAALADTVAEVALRAEERAAAHPSLWRAEDLTAAEADERIATIVAGLPRPRAAANPAEAWADDLGAQTDDVWDHPALDARAVRDLAIAADLPTQTARDISVFLSRVPTELPGLAAAWGVSLRDVVQLSRRWSIDPVLLGALDWTELREREDVDDEDFARAVEARAAGDVRAYVLRLSLGGRRENDSVPAAEDWELLAAIAGVRPPVVPRDQVAGTRLRRWGMLMNRLSEALGMDEIELTRLTARLAVPASWVRALAVRIGHLPVDLPERAARLGVADPGRLFALAAHLGVDPASIPADPRLARLNHEGETRFAAVADLAGDLEAQLPPDDTTLNDLLWELHQHTGRVPVDIVERAAESGRSVRQLAELAHRLHVDPRVAAVAAEELPPGKTEDLAERSRRWMARLHDRYGIATADIWQVLMTHLRPSGYRYRTLDDLPARDAERELLAYRVSTGVFRQHTAAVLAEEPVDGLFDILRGLGTATRGRGAPPLIGGLQVPDGMEILPDEADRAPARVRIRTGFGADDAAYVRLIQMYYANLPTLSRMSALAAEPDRAQAWQRGGYASVQDLLRRHTDPAAPLHLNVRWRSADTVTFAVGARDEPTRRGAAMLLAALVDAARDPRPPRHLMGRLRSAGAYHESTDARHEVAVRELTRRLPHPLARVQVAAVFQHGAWPPERDGDPQPPPTLGPVLADRTLAVPVGDSGVAAALRDAPETAGLDVAALNRLGVRLATASGVSPVEVLLWLAGPDRVLARMNPGLELSIAEAMRLLAVGRAAIPPQSVRDAYRELHRLSRLTDPQRAAWLAEQLPRHEAAWTRLLNDGTRPTADPDPAVRVDAAWQQPLLPVPADGGIDAWLRTRVGQGLHPVPHDAGHRGEMPRTGFTFALQAPVRPSGNPWTSVRPDSRWELIESAADRAGLPGAVLRRAGETMTVTLADLGVLERPWRQIGHLLRVLRGYGARPVPASATVSITLPGAGTATALDMLIAAHRPALLRLGADPAAGRVRPLPARELVTVEGDVATFHLFAATLDLPVLQAQTRLAAALVRTAATEPDAAEPDTTQPETVRGEPVNDWRLYGPPDPGTMRLLERLFPEPELRWQALALWHTTPWHPGDGHEGLPLGVSATEATTLGLHTGPQDDAELLRREDYRYALPLLRHAHPGLLVGDVVHAPVPERFWEGYVDRLRAVVASAGPHAASMLTTRAGAAAQGWAWLSDLPYTTAEFVDRNTRPAPPSPVTRPPVVRAPEGLDGLVRHHVAPTVLSQQEQGPGGLYAAVLAAATRQGVPLPDGIAEARDLWRLLADLVEDRPDLFAGVLNRGVGPLLAGYLSDWWVRELHPAPHPDRRTEIGRLIDAADPQTLDRLRGLEPDGLNPQDPSEVLIDAARSALDEGGDLIQAVLRELLTDRSLLTSALGGAVPAMLARALDLNLTIDDGSRQWMWRPGAAHTLFLADRDGQYLPYGATAQPEQTDISQTEDPDSGTERSSSPEPFVGMALTDVTVPTSTGDALAAVSSPPELIRVLERLPAEAAHLDAVATPLIGEPDSTAWAAWAAFRSAVHFAAPTDLVGARTRLESVVAAYDFALTHLPAGSLPDPTSLVDALRGAPSPEAVPATPRSLDRALGQAAGVAPEGLGARDEPAPLVVDFPSGSDVPAADPEDLRDFARSVLRSVGHVSRQTVDGGLAVRVRIEGGGDGGLRRAGVVRDRLIEVVHNELNRVRTRRGLPDDVMPEVAALFADPVSRAFGSSAAAGDRSGERETAPQQRTFTWVERAGGEQVGISPSARDLYASITEDDLLAPPLWLSPVLGQRNRPAENLIVLSDGDTARALPHGLAEAARLRPGQTLIFIGRRLGQALTPALLQDLSVLLAQFHDAGVTPTVLVEGAAPPELSAVLHGAPVIDQVPAGLNIHFVARTTVGGAPVSPGTAAVTAGLLDAAARTARPAAERVSALVGSATWADDVRQQWTMVQASSSELRTRETIERLRQTVARVPQARSPRLLLSQFDFFGTSVVPDYVAADDERRPRVLFTEMARRHRDAPGSSLSEFTSLVEATAAGMAPPDRVPLDFTVWVLDQVELIRQGRFPEIARSYPKTKTAQVKQQMAAAIGEFATTMADHQFELREFAAIVLDC</sequence>
<feature type="region of interest" description="Disordered" evidence="1">
    <location>
        <begin position="3758"/>
        <end position="3781"/>
    </location>
</feature>
<evidence type="ECO:0000313" key="2">
    <source>
        <dbReference type="EMBL" id="GGK78852.1"/>
    </source>
</evidence>
<reference evidence="2" key="1">
    <citation type="journal article" date="2014" name="Int. J. Syst. Evol. Microbiol.">
        <title>Complete genome sequence of Corynebacterium casei LMG S-19264T (=DSM 44701T), isolated from a smear-ripened cheese.</title>
        <authorList>
            <consortium name="US DOE Joint Genome Institute (JGI-PGF)"/>
            <person name="Walter F."/>
            <person name="Albersmeier A."/>
            <person name="Kalinowski J."/>
            <person name="Ruckert C."/>
        </authorList>
    </citation>
    <scope>NUCLEOTIDE SEQUENCE</scope>
    <source>
        <strain evidence="2">CGMCC 4.7299</strain>
    </source>
</reference>
<feature type="region of interest" description="Disordered" evidence="1">
    <location>
        <begin position="1617"/>
        <end position="1640"/>
    </location>
</feature>
<feature type="region of interest" description="Disordered" evidence="1">
    <location>
        <begin position="5871"/>
        <end position="5902"/>
    </location>
</feature>
<comment type="caution">
    <text evidence="2">The sequence shown here is derived from an EMBL/GenBank/DDBJ whole genome shotgun (WGS) entry which is preliminary data.</text>
</comment>
<keyword evidence="3" id="KW-1185">Reference proteome</keyword>
<dbReference type="EMBL" id="BMMX01000002">
    <property type="protein sequence ID" value="GGK78852.1"/>
    <property type="molecule type" value="Genomic_DNA"/>
</dbReference>
<feature type="region of interest" description="Disordered" evidence="1">
    <location>
        <begin position="2709"/>
        <end position="2733"/>
    </location>
</feature>